<keyword evidence="3" id="KW-1185">Reference proteome</keyword>
<reference evidence="2" key="1">
    <citation type="submission" date="2023-03" db="EMBL/GenBank/DDBJ databases">
        <title>Massive genome expansion in bonnet fungi (Mycena s.s.) driven by repeated elements and novel gene families across ecological guilds.</title>
        <authorList>
            <consortium name="Lawrence Berkeley National Laboratory"/>
            <person name="Harder C.B."/>
            <person name="Miyauchi S."/>
            <person name="Viragh M."/>
            <person name="Kuo A."/>
            <person name="Thoen E."/>
            <person name="Andreopoulos B."/>
            <person name="Lu D."/>
            <person name="Skrede I."/>
            <person name="Drula E."/>
            <person name="Henrissat B."/>
            <person name="Morin E."/>
            <person name="Kohler A."/>
            <person name="Barry K."/>
            <person name="LaButti K."/>
            <person name="Morin E."/>
            <person name="Salamov A."/>
            <person name="Lipzen A."/>
            <person name="Mereny Z."/>
            <person name="Hegedus B."/>
            <person name="Baldrian P."/>
            <person name="Stursova M."/>
            <person name="Weitz H."/>
            <person name="Taylor A."/>
            <person name="Grigoriev I.V."/>
            <person name="Nagy L.G."/>
            <person name="Martin F."/>
            <person name="Kauserud H."/>
        </authorList>
    </citation>
    <scope>NUCLEOTIDE SEQUENCE</scope>
    <source>
        <strain evidence="2">CBHHK002</strain>
    </source>
</reference>
<comment type="caution">
    <text evidence="2">The sequence shown here is derived from an EMBL/GenBank/DDBJ whole genome shotgun (WGS) entry which is preliminary data.</text>
</comment>
<sequence length="336" mass="38071">MARLQCLANAFANKLGTCIEEAHHLKSSDICPKRLDVLVAFKILFGAAYTAGTVTMLVCAQREQTVWVLSRTSSRTLTSLHAVFGSAFYVYPLRGVHDIHRLQVYLYADAAAAMSLLVLILLESMSKRSLLIPMDPPPPYKSTLSFFVKPFFPHIVPLLHTGYRRRISLPELRDTPLHLRSDPATKKLLTTLAVEDKTSRRKWPNRPASASEAQHFYYVTCLFWWHEPLLGTPGHPRSLRLDFMFMSWMMQVPPTIIWQPPNSTSLVLTIQLNVPLCPQLTCTALSVVNSTVRGASAYFVTTSWEYITHFCDVLIECIVLMFDQKLYMALALPRAQ</sequence>
<organism evidence="2 3">
    <name type="scientific">Mycena albidolilacea</name>
    <dbReference type="NCBI Taxonomy" id="1033008"/>
    <lineage>
        <taxon>Eukaryota</taxon>
        <taxon>Fungi</taxon>
        <taxon>Dikarya</taxon>
        <taxon>Basidiomycota</taxon>
        <taxon>Agaricomycotina</taxon>
        <taxon>Agaricomycetes</taxon>
        <taxon>Agaricomycetidae</taxon>
        <taxon>Agaricales</taxon>
        <taxon>Marasmiineae</taxon>
        <taxon>Mycenaceae</taxon>
        <taxon>Mycena</taxon>
    </lineage>
</organism>
<dbReference type="Proteomes" id="UP001218218">
    <property type="component" value="Unassembled WGS sequence"/>
</dbReference>
<feature type="transmembrane region" description="Helical" evidence="1">
    <location>
        <begin position="72"/>
        <end position="92"/>
    </location>
</feature>
<proteinExistence type="predicted"/>
<evidence type="ECO:0000313" key="3">
    <source>
        <dbReference type="Proteomes" id="UP001218218"/>
    </source>
</evidence>
<protein>
    <submittedName>
        <fullName evidence="2">Uncharacterized protein</fullName>
    </submittedName>
</protein>
<feature type="transmembrane region" description="Helical" evidence="1">
    <location>
        <begin position="37"/>
        <end position="60"/>
    </location>
</feature>
<gene>
    <name evidence="2" type="ORF">DFH08DRAFT_808350</name>
</gene>
<evidence type="ECO:0000256" key="1">
    <source>
        <dbReference type="SAM" id="Phobius"/>
    </source>
</evidence>
<dbReference type="AlphaFoldDB" id="A0AAD7A354"/>
<evidence type="ECO:0000313" key="2">
    <source>
        <dbReference type="EMBL" id="KAJ7348623.1"/>
    </source>
</evidence>
<name>A0AAD7A354_9AGAR</name>
<keyword evidence="1" id="KW-0812">Transmembrane</keyword>
<dbReference type="EMBL" id="JARIHO010000017">
    <property type="protein sequence ID" value="KAJ7348623.1"/>
    <property type="molecule type" value="Genomic_DNA"/>
</dbReference>
<keyword evidence="1" id="KW-0472">Membrane</keyword>
<accession>A0AAD7A354</accession>
<keyword evidence="1" id="KW-1133">Transmembrane helix</keyword>
<feature type="transmembrane region" description="Helical" evidence="1">
    <location>
        <begin position="104"/>
        <end position="122"/>
    </location>
</feature>